<feature type="transmembrane region" description="Helical" evidence="6">
    <location>
        <begin position="86"/>
        <end position="111"/>
    </location>
</feature>
<feature type="transmembrane region" description="Helical" evidence="6">
    <location>
        <begin position="53"/>
        <end position="74"/>
    </location>
</feature>
<feature type="region of interest" description="Disordered" evidence="5">
    <location>
        <begin position="461"/>
        <end position="500"/>
    </location>
</feature>
<keyword evidence="4 6" id="KW-0472">Membrane</keyword>
<evidence type="ECO:0000256" key="5">
    <source>
        <dbReference type="SAM" id="MobiDB-lite"/>
    </source>
</evidence>
<dbReference type="CDD" id="cd00637">
    <property type="entry name" value="7tm_classA_rhodopsin-like"/>
    <property type="match status" value="1"/>
</dbReference>
<evidence type="ECO:0000313" key="9">
    <source>
        <dbReference type="EMBL" id="SCV04814.1"/>
    </source>
</evidence>
<feature type="transmembrane region" description="Helical" evidence="6">
    <location>
        <begin position="618"/>
        <end position="637"/>
    </location>
</feature>
<dbReference type="InterPro" id="IPR023041">
    <property type="entry name" value="Glucose_rcpt_Git3-like_N"/>
</dbReference>
<sequence length="937" mass="107528">MSKSVGPVFEIDGHIIEPVTLDRSWNTTTVNQLLGLPGMFSTFDKPQLRNLRIIAITASVLSIIAGVLGLHFFTGIHRSRRVFRHYLIFYLVVCDFLKALVLMIYPIIILIRNDIYGIPAFYNTLGWLTLFAIEGADIAIAIFAVHFAILIFRPNWKRLNHKTGNIEGGLFPVRHFLYAVTLVVPAILASLAFVNFDKFWPVNLNDHVVLDNNNFGFTYQGRVGGYKALSAWCFLPPVPYWYRLVLSWGPKYFIIILIFTVYISIYVYVSKENRKIKSQLGEFRGGLNSIDIHRETDSKGRLLTVRQKLVLYLKFGFRKSGLKFFLDGLERFLSMTLVDDHEEKLGVRGEKKGNGRAHTAGLTPARSANSFIEDEFREHGFSAPPTGIKSVTSQSNDYQNIFSDTHLIAEHNLGPREPHENIFDSPLTVSPWSKSKSIAPTPHHVASNIGKTQLEFERQPEHGVVDPTDSPEGKRQAKLSGPRRKSHSAQDFFPNQQPRSQEDLLPFEANTIMIGDAFRENENEDAWLHGNNANTEAVSSLKEATKSVNPNHLLDLKQNFQFDTYQNFKNRRSVIQKQLRSIFIYPFSYIVIWTFPLVVDCIQYRYEIVHGPVVWLEYIATFMQPLSCVVDVMVFLYREKPWRYSWKAVTTKELINIYGLKGEIGEEEIRKLCFSNSGRKGWYYRGRWSKANCWRHKPQRWKRMVWILFRCIKGFVNKNYTFEDNCNDMAYWDDYYSGKDITNGRLSRDTSCTCALKEIINAPDSRGESNISSSTDEGILESFKRPYVPRYWKLLHLLPMSHGIDLDELDRYLRLNNKCNPYEIPGLQIALNTSTEHTRANDENIIFKPGYELSERNSKKWLQPSNTSQSSPGTPKSKYSLGNSASGILAESNSGHEMHELKKNNNGTKHKSELESSENDEDGSSSKELDLMDFLKN</sequence>
<evidence type="ECO:0000256" key="1">
    <source>
        <dbReference type="ARBA" id="ARBA00004141"/>
    </source>
</evidence>
<dbReference type="STRING" id="1230905.A0A1G4KK11"/>
<feature type="compositionally biased region" description="Basic and acidic residues" evidence="5">
    <location>
        <begin position="924"/>
        <end position="937"/>
    </location>
</feature>
<dbReference type="EMBL" id="LT598468">
    <property type="protein sequence ID" value="SCV04814.1"/>
    <property type="molecule type" value="Genomic_DNA"/>
</dbReference>
<evidence type="ECO:0000313" key="10">
    <source>
        <dbReference type="Proteomes" id="UP000191024"/>
    </source>
</evidence>
<dbReference type="Pfam" id="PF11710">
    <property type="entry name" value="Git3"/>
    <property type="match status" value="1"/>
</dbReference>
<gene>
    <name evidence="9" type="ORF">LAMI_0H19460G</name>
</gene>
<feature type="domain" description="G protein-coupled receptor GPR1/2/3 C-terminal" evidence="8">
    <location>
        <begin position="569"/>
        <end position="644"/>
    </location>
</feature>
<feature type="domain" description="Glucose receptor Git3-like N-terminal" evidence="7">
    <location>
        <begin position="49"/>
        <end position="275"/>
    </location>
</feature>
<comment type="subcellular location">
    <subcellularLocation>
        <location evidence="1">Membrane</location>
        <topology evidence="1">Multi-pass membrane protein</topology>
    </subcellularLocation>
</comment>
<dbReference type="AlphaFoldDB" id="A0A1G4KK11"/>
<accession>A0A1G4KK11</accession>
<evidence type="ECO:0000259" key="7">
    <source>
        <dbReference type="Pfam" id="PF11710"/>
    </source>
</evidence>
<dbReference type="PANTHER" id="PTHR23112:SF37">
    <property type="entry name" value="G PROTEIN-COUPLED RECEPTOR GPR1"/>
    <property type="match status" value="1"/>
</dbReference>
<reference evidence="10" key="1">
    <citation type="submission" date="2016-03" db="EMBL/GenBank/DDBJ databases">
        <authorList>
            <person name="Devillers H."/>
        </authorList>
    </citation>
    <scope>NUCLEOTIDE SEQUENCE [LARGE SCALE GENOMIC DNA]</scope>
</reference>
<dbReference type="GO" id="GO:0004930">
    <property type="term" value="F:G protein-coupled receptor activity"/>
    <property type="evidence" value="ECO:0007669"/>
    <property type="project" value="TreeGrafter"/>
</dbReference>
<dbReference type="Proteomes" id="UP000191024">
    <property type="component" value="Chromosome H"/>
</dbReference>
<keyword evidence="2 6" id="KW-0812">Transmembrane</keyword>
<evidence type="ECO:0000259" key="8">
    <source>
        <dbReference type="Pfam" id="PF11970"/>
    </source>
</evidence>
<dbReference type="GO" id="GO:0005886">
    <property type="term" value="C:plasma membrane"/>
    <property type="evidence" value="ECO:0007669"/>
    <property type="project" value="TreeGrafter"/>
</dbReference>
<name>A0A1G4KK11_9SACH</name>
<dbReference type="InterPro" id="IPR022596">
    <property type="entry name" value="GPR1/2/3_C"/>
</dbReference>
<feature type="compositionally biased region" description="Polar residues" evidence="5">
    <location>
        <begin position="863"/>
        <end position="874"/>
    </location>
</feature>
<dbReference type="PANTHER" id="PTHR23112">
    <property type="entry name" value="G PROTEIN-COUPLED RECEPTOR 157-RELATED"/>
    <property type="match status" value="1"/>
</dbReference>
<feature type="compositionally biased region" description="Polar residues" evidence="5">
    <location>
        <begin position="880"/>
        <end position="893"/>
    </location>
</feature>
<organism evidence="9 10">
    <name type="scientific">Lachancea mirantina</name>
    <dbReference type="NCBI Taxonomy" id="1230905"/>
    <lineage>
        <taxon>Eukaryota</taxon>
        <taxon>Fungi</taxon>
        <taxon>Dikarya</taxon>
        <taxon>Ascomycota</taxon>
        <taxon>Saccharomycotina</taxon>
        <taxon>Saccharomycetes</taxon>
        <taxon>Saccharomycetales</taxon>
        <taxon>Saccharomycetaceae</taxon>
        <taxon>Lachancea</taxon>
    </lineage>
</organism>
<dbReference type="SUPFAM" id="SSF81321">
    <property type="entry name" value="Family A G protein-coupled receptor-like"/>
    <property type="match status" value="1"/>
</dbReference>
<dbReference type="Pfam" id="PF11970">
    <property type="entry name" value="GPR_Gpa2_C"/>
    <property type="match status" value="1"/>
</dbReference>
<keyword evidence="10" id="KW-1185">Reference proteome</keyword>
<evidence type="ECO:0000256" key="2">
    <source>
        <dbReference type="ARBA" id="ARBA00022692"/>
    </source>
</evidence>
<evidence type="ECO:0000256" key="3">
    <source>
        <dbReference type="ARBA" id="ARBA00022989"/>
    </source>
</evidence>
<keyword evidence="3 6" id="KW-1133">Transmembrane helix</keyword>
<dbReference type="OrthoDB" id="5368598at2759"/>
<feature type="compositionally biased region" description="Basic and acidic residues" evidence="5">
    <location>
        <begin position="894"/>
        <end position="903"/>
    </location>
</feature>
<feature type="transmembrane region" description="Helical" evidence="6">
    <location>
        <begin position="176"/>
        <end position="196"/>
    </location>
</feature>
<feature type="transmembrane region" description="Helical" evidence="6">
    <location>
        <begin position="582"/>
        <end position="606"/>
    </location>
</feature>
<evidence type="ECO:0000256" key="4">
    <source>
        <dbReference type="ARBA" id="ARBA00023136"/>
    </source>
</evidence>
<feature type="transmembrane region" description="Helical" evidence="6">
    <location>
        <begin position="252"/>
        <end position="269"/>
    </location>
</feature>
<proteinExistence type="predicted"/>
<feature type="region of interest" description="Disordered" evidence="5">
    <location>
        <begin position="857"/>
        <end position="937"/>
    </location>
</feature>
<protein>
    <submittedName>
        <fullName evidence="9">LAMI_0H19460g1_1</fullName>
    </submittedName>
</protein>
<dbReference type="Gene3D" id="1.20.1070.10">
    <property type="entry name" value="Rhodopsin 7-helix transmembrane proteins"/>
    <property type="match status" value="1"/>
</dbReference>
<dbReference type="GO" id="GO:0007189">
    <property type="term" value="P:adenylate cyclase-activating G protein-coupled receptor signaling pathway"/>
    <property type="evidence" value="ECO:0007669"/>
    <property type="project" value="TreeGrafter"/>
</dbReference>
<feature type="transmembrane region" description="Helical" evidence="6">
    <location>
        <begin position="131"/>
        <end position="152"/>
    </location>
</feature>
<evidence type="ECO:0000256" key="6">
    <source>
        <dbReference type="SAM" id="Phobius"/>
    </source>
</evidence>